<evidence type="ECO:0000313" key="3">
    <source>
        <dbReference type="EMBL" id="EGG05471.1"/>
    </source>
</evidence>
<accession>F4RQ50</accession>
<evidence type="ECO:0000256" key="2">
    <source>
        <dbReference type="SAM" id="SignalP"/>
    </source>
</evidence>
<dbReference type="HOGENOM" id="CLU_306552_0_0_1"/>
<dbReference type="GeneID" id="18923216"/>
<dbReference type="RefSeq" id="XP_007411393.1">
    <property type="nucleotide sequence ID" value="XM_007411331.1"/>
</dbReference>
<feature type="region of interest" description="Disordered" evidence="1">
    <location>
        <begin position="52"/>
        <end position="83"/>
    </location>
</feature>
<feature type="compositionally biased region" description="Polar residues" evidence="1">
    <location>
        <begin position="506"/>
        <end position="515"/>
    </location>
</feature>
<feature type="compositionally biased region" description="Polar residues" evidence="1">
    <location>
        <begin position="53"/>
        <end position="73"/>
    </location>
</feature>
<dbReference type="Proteomes" id="UP000001072">
    <property type="component" value="Unassembled WGS sequence"/>
</dbReference>
<keyword evidence="2" id="KW-0732">Signal</keyword>
<feature type="chain" id="PRO_5003315425" evidence="2">
    <location>
        <begin position="26"/>
        <end position="966"/>
    </location>
</feature>
<reference evidence="4" key="1">
    <citation type="journal article" date="2011" name="Proc. Natl. Acad. Sci. U.S.A.">
        <title>Obligate biotrophy features unraveled by the genomic analysis of rust fungi.</title>
        <authorList>
            <person name="Duplessis S."/>
            <person name="Cuomo C.A."/>
            <person name="Lin Y.-C."/>
            <person name="Aerts A."/>
            <person name="Tisserant E."/>
            <person name="Veneault-Fourrey C."/>
            <person name="Joly D.L."/>
            <person name="Hacquard S."/>
            <person name="Amselem J."/>
            <person name="Cantarel B.L."/>
            <person name="Chiu R."/>
            <person name="Coutinho P.M."/>
            <person name="Feau N."/>
            <person name="Field M."/>
            <person name="Frey P."/>
            <person name="Gelhaye E."/>
            <person name="Goldberg J."/>
            <person name="Grabherr M.G."/>
            <person name="Kodira C.D."/>
            <person name="Kohler A."/>
            <person name="Kuees U."/>
            <person name="Lindquist E.A."/>
            <person name="Lucas S.M."/>
            <person name="Mago R."/>
            <person name="Mauceli E."/>
            <person name="Morin E."/>
            <person name="Murat C."/>
            <person name="Pangilinan J.L."/>
            <person name="Park R."/>
            <person name="Pearson M."/>
            <person name="Quesneville H."/>
            <person name="Rouhier N."/>
            <person name="Sakthikumar S."/>
            <person name="Salamov A.A."/>
            <person name="Schmutz J."/>
            <person name="Selles B."/>
            <person name="Shapiro H."/>
            <person name="Tanguay P."/>
            <person name="Tuskan G.A."/>
            <person name="Henrissat B."/>
            <person name="Van de Peer Y."/>
            <person name="Rouze P."/>
            <person name="Ellis J.G."/>
            <person name="Dodds P.N."/>
            <person name="Schein J.E."/>
            <person name="Zhong S."/>
            <person name="Hamelin R.C."/>
            <person name="Grigoriev I.V."/>
            <person name="Szabo L.J."/>
            <person name="Martin F."/>
        </authorList>
    </citation>
    <scope>NUCLEOTIDE SEQUENCE [LARGE SCALE GENOMIC DNA]</scope>
    <source>
        <strain evidence="4">98AG31 / pathotype 3-4-7</strain>
    </source>
</reference>
<name>F4RQ50_MELLP</name>
<feature type="compositionally biased region" description="Basic and acidic residues" evidence="1">
    <location>
        <begin position="74"/>
        <end position="83"/>
    </location>
</feature>
<dbReference type="VEuPathDB" id="FungiDB:MELLADRAFT_107590"/>
<feature type="region of interest" description="Disordered" evidence="1">
    <location>
        <begin position="470"/>
        <end position="515"/>
    </location>
</feature>
<dbReference type="KEGG" id="mlr:MELLADRAFT_107590"/>
<dbReference type="AlphaFoldDB" id="F4RQ50"/>
<dbReference type="InParanoid" id="F4RQ50"/>
<sequence>MLCLGPAKLFSIIILGLWNFQSCSGLQSYRHELPGVQNSHPDLTPAFGIEASKNPSSRQSFQQGPSTFGQNQEIGHHQHHCDGKGGFDQGNIQLIDFNPRMEGSMRKTPKNPHQITSGLSSMYTSQQGQHLPQMEYNGFGNYRTYESTFNNIHPQRNLAHFPSIYPTGQPSLTEEENTHVYTPYDVFPSGPESIQMHLQSYDSNSFGNIGSSEPVEHLEASQEDMLLQREVIPLYQEIRQGNMASSNSNPGSLTESFSGDQHETLLRGPIENLHTGSAHNGPIIYAQPYLDYVQHGHGLQEESSTNNVIFDHGIHPHEIEIPTGINSNHYVDYESLEPREESWLEDICPDLYSSSYLKGGHWPAGYIPNTVTIGNNVKLNSKKNLKDLLIPTDKKDINQNPSKSHLQDTSVTAGPQAVVSMDDFTAALNGYSYMKNPTNGDESYMTNQNTFRIDDELNLDQSKRKWANTSAKLSKISNKKSRNNLKGDLKNTNESSSHLAEDNLHTSKTTKTSGRYRSSSLIKHLDGEDQYHIPTMKDNFKLSQSIGIMNVNRSFTLCYEIFDWFHDIYKRISVKCKDNSEIKALSYALRNACHGIVMSFLGILKAFEYDGSGKDKLQDLLDDGWRYMQNLFAHWKIAEPQDFEFGKLTRFQTECDIMIPGWQLKYLKGIRSVDSLPFTLIWYLAHTWSIKEGNKRIPKNINLEILMEVYKLDVSSTEGGLYSRSGIRNDVFWGADQFSRKLQLALGSAEDLSQRKPLLISDAAQFHTGIGRQMCKHVHIFFEKLIHDLISCYKESNHNSFHESLNDVAANIPIKIHSSNINLIVQAVSFAQYKITVSYMGAIRNFYKKELSEEQIKVLLMDAWEFLNKIYSRWLEIDFQPKNHPDLFLFGQIDTSDSIILDNPTLMFNIHIQDRHYTPKKAVLNLLSFWNNTLRTKIQGSEEYLGFPVECIPSQQLYHRDPYCVI</sequence>
<dbReference type="EMBL" id="GL883113">
    <property type="protein sequence ID" value="EGG05471.1"/>
    <property type="molecule type" value="Genomic_DNA"/>
</dbReference>
<protein>
    <submittedName>
        <fullName evidence="3">Uncharacterized protein</fullName>
    </submittedName>
</protein>
<feature type="signal peptide" evidence="2">
    <location>
        <begin position="1"/>
        <end position="25"/>
    </location>
</feature>
<keyword evidence="4" id="KW-1185">Reference proteome</keyword>
<organism evidence="4">
    <name type="scientific">Melampsora larici-populina (strain 98AG31 / pathotype 3-4-7)</name>
    <name type="common">Poplar leaf rust fungus</name>
    <dbReference type="NCBI Taxonomy" id="747676"/>
    <lineage>
        <taxon>Eukaryota</taxon>
        <taxon>Fungi</taxon>
        <taxon>Dikarya</taxon>
        <taxon>Basidiomycota</taxon>
        <taxon>Pucciniomycotina</taxon>
        <taxon>Pucciniomycetes</taxon>
        <taxon>Pucciniales</taxon>
        <taxon>Melampsoraceae</taxon>
        <taxon>Melampsora</taxon>
    </lineage>
</organism>
<gene>
    <name evidence="3" type="ORF">MELLADRAFT_107590</name>
</gene>
<evidence type="ECO:0000313" key="4">
    <source>
        <dbReference type="Proteomes" id="UP000001072"/>
    </source>
</evidence>
<evidence type="ECO:0000256" key="1">
    <source>
        <dbReference type="SAM" id="MobiDB-lite"/>
    </source>
</evidence>
<proteinExistence type="predicted"/>